<dbReference type="InterPro" id="IPR007420">
    <property type="entry name" value="DUF465"/>
</dbReference>
<reference evidence="1 2" key="1">
    <citation type="submission" date="2019-12" db="EMBL/GenBank/DDBJ databases">
        <authorList>
            <person name="Li M."/>
        </authorList>
    </citation>
    <scope>NUCLEOTIDE SEQUENCE [LARGE SCALE GENOMIC DNA]</scope>
    <source>
        <strain evidence="1 2">GBMRC 2046</strain>
    </source>
</reference>
<dbReference type="Proteomes" id="UP000433101">
    <property type="component" value="Unassembled WGS sequence"/>
</dbReference>
<protein>
    <submittedName>
        <fullName evidence="1">DUF465 domain-containing protein</fullName>
    </submittedName>
</protein>
<evidence type="ECO:0000313" key="2">
    <source>
        <dbReference type="Proteomes" id="UP000433101"/>
    </source>
</evidence>
<sequence length="84" mass="9162">MNLQTSIRPGCLAARIDALRGRHQILELLVAAENKRPAPDTTALRNLKREKLRLKDEIVANEGLLRTLARPASSEAKPGGVSPI</sequence>
<organism evidence="1 2">
    <name type="scientific">Stappia sediminis</name>
    <dbReference type="NCBI Taxonomy" id="2692190"/>
    <lineage>
        <taxon>Bacteria</taxon>
        <taxon>Pseudomonadati</taxon>
        <taxon>Pseudomonadota</taxon>
        <taxon>Alphaproteobacteria</taxon>
        <taxon>Hyphomicrobiales</taxon>
        <taxon>Stappiaceae</taxon>
        <taxon>Stappia</taxon>
    </lineage>
</organism>
<gene>
    <name evidence="1" type="ORF">GR183_07090</name>
</gene>
<dbReference type="RefSeq" id="WP_160774925.1">
    <property type="nucleotide sequence ID" value="NZ_WUMV01000003.1"/>
</dbReference>
<keyword evidence="2" id="KW-1185">Reference proteome</keyword>
<dbReference type="Gene3D" id="6.10.280.50">
    <property type="match status" value="1"/>
</dbReference>
<dbReference type="Pfam" id="PF04325">
    <property type="entry name" value="DUF465"/>
    <property type="match status" value="1"/>
</dbReference>
<name>A0A7X3S7E8_9HYPH</name>
<evidence type="ECO:0000313" key="1">
    <source>
        <dbReference type="EMBL" id="MXN64665.1"/>
    </source>
</evidence>
<accession>A0A7X3S7E8</accession>
<dbReference type="AlphaFoldDB" id="A0A7X3S7E8"/>
<dbReference type="InterPro" id="IPR038444">
    <property type="entry name" value="DUF465_sf"/>
</dbReference>
<comment type="caution">
    <text evidence="1">The sequence shown here is derived from an EMBL/GenBank/DDBJ whole genome shotgun (WGS) entry which is preliminary data.</text>
</comment>
<dbReference type="EMBL" id="WUMV01000003">
    <property type="protein sequence ID" value="MXN64665.1"/>
    <property type="molecule type" value="Genomic_DNA"/>
</dbReference>
<proteinExistence type="predicted"/>